<evidence type="ECO:0000256" key="4">
    <source>
        <dbReference type="SAM" id="MobiDB-lite"/>
    </source>
</evidence>
<dbReference type="PROSITE" id="PS51592">
    <property type="entry name" value="SAM_MTA70L_2"/>
    <property type="match status" value="1"/>
</dbReference>
<feature type="compositionally biased region" description="Basic and acidic residues" evidence="4">
    <location>
        <begin position="344"/>
        <end position="354"/>
    </location>
</feature>
<dbReference type="InterPro" id="IPR029063">
    <property type="entry name" value="SAM-dependent_MTases_sf"/>
</dbReference>
<feature type="region of interest" description="Disordered" evidence="4">
    <location>
        <begin position="620"/>
        <end position="696"/>
    </location>
</feature>
<dbReference type="InterPro" id="IPR045123">
    <property type="entry name" value="METTL14-like"/>
</dbReference>
<accession>A0A1D1Z1X8</accession>
<feature type="non-terminal residue" evidence="5">
    <location>
        <position position="1"/>
    </location>
</feature>
<reference evidence="5" key="1">
    <citation type="submission" date="2015-07" db="EMBL/GenBank/DDBJ databases">
        <title>Transcriptome Assembly of Anthurium amnicola.</title>
        <authorList>
            <person name="Suzuki J."/>
        </authorList>
    </citation>
    <scope>NUCLEOTIDE SEQUENCE</scope>
</reference>
<dbReference type="PROSITE" id="PS00092">
    <property type="entry name" value="N6_MTASE"/>
    <property type="match status" value="1"/>
</dbReference>
<comment type="similarity">
    <text evidence="3">Belongs to the MT-A70-like family.</text>
</comment>
<dbReference type="PANTHER" id="PTHR13107:SF0">
    <property type="entry name" value="N6-ADENOSINE-METHYLTRANSFERASE NON-CATALYTIC SUBUNIT"/>
    <property type="match status" value="1"/>
</dbReference>
<feature type="compositionally biased region" description="Polar residues" evidence="4">
    <location>
        <begin position="1154"/>
        <end position="1190"/>
    </location>
</feature>
<feature type="compositionally biased region" description="Polar residues" evidence="4">
    <location>
        <begin position="645"/>
        <end position="673"/>
    </location>
</feature>
<dbReference type="Pfam" id="PF05063">
    <property type="entry name" value="MT-A70"/>
    <property type="match status" value="1"/>
</dbReference>
<dbReference type="GO" id="GO:0005634">
    <property type="term" value="C:nucleus"/>
    <property type="evidence" value="ECO:0007669"/>
    <property type="project" value="UniProtKB-SubCell"/>
</dbReference>
<keyword evidence="5" id="KW-0808">Transferase</keyword>
<dbReference type="InterPro" id="IPR007757">
    <property type="entry name" value="MT-A70-like"/>
</dbReference>
<dbReference type="PROSITE" id="PS51143">
    <property type="entry name" value="MT_A70"/>
    <property type="match status" value="1"/>
</dbReference>
<feature type="region of interest" description="Disordered" evidence="4">
    <location>
        <begin position="430"/>
        <end position="497"/>
    </location>
</feature>
<feature type="compositionally biased region" description="Polar residues" evidence="4">
    <location>
        <begin position="624"/>
        <end position="635"/>
    </location>
</feature>
<dbReference type="PANTHER" id="PTHR13107">
    <property type="entry name" value="N6-ADENOSINE-METHYLTRANSFERASE NON-CATALYTIC SUBUNIT"/>
    <property type="match status" value="1"/>
</dbReference>
<dbReference type="AlphaFoldDB" id="A0A1D1Z1X8"/>
<dbReference type="SUPFAM" id="SSF53335">
    <property type="entry name" value="S-adenosyl-L-methionine-dependent methyltransferases"/>
    <property type="match status" value="1"/>
</dbReference>
<dbReference type="GO" id="GO:0032259">
    <property type="term" value="P:methylation"/>
    <property type="evidence" value="ECO:0007669"/>
    <property type="project" value="UniProtKB-KW"/>
</dbReference>
<dbReference type="InterPro" id="IPR002052">
    <property type="entry name" value="DNA_methylase_N6_adenine_CS"/>
</dbReference>
<evidence type="ECO:0000256" key="2">
    <source>
        <dbReference type="ARBA" id="ARBA00023242"/>
    </source>
</evidence>
<evidence type="ECO:0000256" key="1">
    <source>
        <dbReference type="ARBA" id="ARBA00004123"/>
    </source>
</evidence>
<feature type="region of interest" description="Disordered" evidence="4">
    <location>
        <begin position="40"/>
        <end position="412"/>
    </location>
</feature>
<dbReference type="GO" id="GO:0036396">
    <property type="term" value="C:RNA N6-methyladenosine methyltransferase complex"/>
    <property type="evidence" value="ECO:0007669"/>
    <property type="project" value="UniProtKB-ARBA"/>
</dbReference>
<feature type="region of interest" description="Disordered" evidence="4">
    <location>
        <begin position="1144"/>
        <end position="1198"/>
    </location>
</feature>
<feature type="compositionally biased region" description="Basic and acidic residues" evidence="4">
    <location>
        <begin position="297"/>
        <end position="337"/>
    </location>
</feature>
<feature type="compositionally biased region" description="Basic and acidic residues" evidence="4">
    <location>
        <begin position="198"/>
        <end position="265"/>
    </location>
</feature>
<feature type="region of interest" description="Disordered" evidence="4">
    <location>
        <begin position="510"/>
        <end position="545"/>
    </location>
</feature>
<feature type="compositionally biased region" description="Gly residues" evidence="4">
    <location>
        <begin position="683"/>
        <end position="695"/>
    </location>
</feature>
<protein>
    <submittedName>
        <fullName evidence="5">Methyltransferase-like protein 1</fullName>
    </submittedName>
</protein>
<feature type="compositionally biased region" description="Basic and acidic residues" evidence="4">
    <location>
        <begin position="510"/>
        <end position="536"/>
    </location>
</feature>
<sequence length="1198" mass="134346">RGRSRHLRLASAPSSALAAALRSPWLLTVALSDPLHPIRFTMDASDSSRSRVKRDLDESMDCRDSRVEDDEGWDGSDKRKHRLSNKSRQYSSSIEAEEREAMKRKSSGGRNDGRRKSGSSSQADSDEEDCDARREPRSKLQKKAPEDRCEKRSSDGYRGGESENGRKVRGDENEKPSSRKSGVKPSGYESLQGRNRKKVEGSHENELEKVQVKDLRYTERKESHRDKTHVLREQEMNHARRRWDEFEMGRKAEDGSHADRSDSRGARALGHRKQNRERTLDSSNDPCETKSGVLDSIVERSSEDKRIDGDISRETLEVKDEDRRLAHETRHVGDVRDKQRKVRERSVEDMEPSSRRTSSRSQGEKLEKHKQQRDPVHGSRDDVDFQERIANMDDDAYARSRDRAVREVRLNKRSCSPEIRHYKELDEADRGFSETDNDRNIGIQDRGRENDGFRDVRLSKGKDSSWNDRNREREGSKDHWRRGHTNRQDIDNKDQDTEFDCEKEWSIQRHEPERFDSDKFHGRSTYRKDNRGRNEGSKTLSSFGNVNEHSDTIEIKPNENLDFGQEGPPVSTLPGRRTEVVLLQDFTSGVSAEEWACPPDNRSKTSYGCGDDQQGRCADDGSPMDQNYSRNSFNNRGVKGKAQKSAMNSNRTGVPQIVSNGSQPPFGTSQESASMHRAVQQGSKGGRPVRGGRGRFPGRDGQCAVIQLPMIGPPFGHLGLPPGPMRPIGPNMPPSPGPPIGPGVFLPAFPPVVWQGGRGVDMSMLGVPPALSPLPPGPRFPPSMTTGPTHCMYSKQPGPGSGVSPNTLTPEFNAVGPNGRGLPHDKVPVGWAPPRVSGPPGKAPSRGAQNDYSQNFVDTGMKPQNFIRELELTSVVEDYPKLRELIQKKDEIVAKSATPPMYYKCDLRDFLLAPEFFGTKFDVILVDPPWEEYLHRAPGVADHMESWSFEEIQNLKIEAIADNPSFIFLWVGDGVGLEQGRQCLKKWGFRRCEDICWVKTNKTNATPALRHDSHTLFQHSKEHCLMGIKGTVRRSTDAHIIHANIDTDVIIGEEPPYGSTTKPEDLYRIIEHFSLGRRRLELFGEDHNIRAGWLTVGKGLSSSNFNKEAFCKNFVDKDGKVWQGGGGRNPPPDTPHLVVTTPDIESLRPKSPPLKNQQQQSSASLCTTANSGKRPTGNSPQNPTASSIHGLNQEAPGS</sequence>
<dbReference type="GO" id="GO:0008168">
    <property type="term" value="F:methyltransferase activity"/>
    <property type="evidence" value="ECO:0007669"/>
    <property type="project" value="UniProtKB-KW"/>
</dbReference>
<dbReference type="EMBL" id="GDJX01007045">
    <property type="protein sequence ID" value="JAT60891.1"/>
    <property type="molecule type" value="Transcribed_RNA"/>
</dbReference>
<feature type="compositionally biased region" description="Basic and acidic residues" evidence="4">
    <location>
        <begin position="46"/>
        <end position="66"/>
    </location>
</feature>
<feature type="compositionally biased region" description="Basic and acidic residues" evidence="4">
    <location>
        <begin position="486"/>
        <end position="497"/>
    </location>
</feature>
<feature type="compositionally biased region" description="Basic and acidic residues" evidence="4">
    <location>
        <begin position="430"/>
        <end position="478"/>
    </location>
</feature>
<name>A0A1D1Z1X8_9ARAE</name>
<evidence type="ECO:0000256" key="3">
    <source>
        <dbReference type="PROSITE-ProRule" id="PRU00489"/>
    </source>
</evidence>
<comment type="subcellular location">
    <subcellularLocation>
        <location evidence="1">Nucleus</location>
    </subcellularLocation>
</comment>
<keyword evidence="5" id="KW-0489">Methyltransferase</keyword>
<organism evidence="5">
    <name type="scientific">Anthurium amnicola</name>
    <dbReference type="NCBI Taxonomy" id="1678845"/>
    <lineage>
        <taxon>Eukaryota</taxon>
        <taxon>Viridiplantae</taxon>
        <taxon>Streptophyta</taxon>
        <taxon>Embryophyta</taxon>
        <taxon>Tracheophyta</taxon>
        <taxon>Spermatophyta</taxon>
        <taxon>Magnoliopsida</taxon>
        <taxon>Liliopsida</taxon>
        <taxon>Araceae</taxon>
        <taxon>Pothoideae</taxon>
        <taxon>Potheae</taxon>
        <taxon>Anthurium</taxon>
    </lineage>
</organism>
<gene>
    <name evidence="5" type="primary">EMB1691_1</name>
    <name evidence="5" type="ORF">g.95493</name>
</gene>
<dbReference type="GO" id="GO:0003729">
    <property type="term" value="F:mRNA binding"/>
    <property type="evidence" value="ECO:0007669"/>
    <property type="project" value="TreeGrafter"/>
</dbReference>
<proteinExistence type="inferred from homology"/>
<evidence type="ECO:0000313" key="5">
    <source>
        <dbReference type="EMBL" id="JAT60891.1"/>
    </source>
</evidence>
<feature type="compositionally biased region" description="Basic and acidic residues" evidence="4">
    <location>
        <begin position="362"/>
        <end position="410"/>
    </location>
</feature>
<feature type="compositionally biased region" description="Basic and acidic residues" evidence="4">
    <location>
        <begin position="131"/>
        <end position="177"/>
    </location>
</feature>
<keyword evidence="2" id="KW-0539">Nucleus</keyword>